<protein>
    <submittedName>
        <fullName evidence="1">DUF763 domain-containing protein</fullName>
    </submittedName>
</protein>
<sequence>MIERGIATFGLDYGTCPKWLFERMVKLGREMINIMVEEWGPDEFIKRIADPVWFQSLGTVLAFDWNASGLTTILTAALKESIRNREKDLGVF</sequence>
<name>A0A2M7VLA3_9BACT</name>
<dbReference type="PANTHER" id="PTHR38597">
    <property type="entry name" value="BLL3834 PROTEIN"/>
    <property type="match status" value="1"/>
</dbReference>
<gene>
    <name evidence="1" type="ORF">COX73_00045</name>
</gene>
<accession>A0A2M7VLA3</accession>
<comment type="caution">
    <text evidence="1">The sequence shown here is derived from an EMBL/GenBank/DDBJ whole genome shotgun (WGS) entry which is preliminary data.</text>
</comment>
<proteinExistence type="predicted"/>
<dbReference type="Pfam" id="PF05559">
    <property type="entry name" value="DUF763"/>
    <property type="match status" value="1"/>
</dbReference>
<dbReference type="AlphaFoldDB" id="A0A2M7VLA3"/>
<feature type="non-terminal residue" evidence="1">
    <location>
        <position position="92"/>
    </location>
</feature>
<organism evidence="1 2">
    <name type="scientific">bacterium (Candidatus Gribaldobacteria) CG_4_10_14_0_2_um_filter_36_18</name>
    <dbReference type="NCBI Taxonomy" id="2014264"/>
    <lineage>
        <taxon>Bacteria</taxon>
        <taxon>Candidatus Gribaldobacteria</taxon>
    </lineage>
</organism>
<evidence type="ECO:0000313" key="1">
    <source>
        <dbReference type="EMBL" id="PJA02574.1"/>
    </source>
</evidence>
<dbReference type="PANTHER" id="PTHR38597:SF1">
    <property type="entry name" value="BLL3834 PROTEIN"/>
    <property type="match status" value="1"/>
</dbReference>
<dbReference type="EMBL" id="PFPS01000003">
    <property type="protein sequence ID" value="PJA02574.1"/>
    <property type="molecule type" value="Genomic_DNA"/>
</dbReference>
<reference evidence="2" key="1">
    <citation type="submission" date="2017-09" db="EMBL/GenBank/DDBJ databases">
        <title>Depth-based differentiation of microbial function through sediment-hosted aquifers and enrichment of novel symbionts in the deep terrestrial subsurface.</title>
        <authorList>
            <person name="Probst A.J."/>
            <person name="Ladd B."/>
            <person name="Jarett J.K."/>
            <person name="Geller-Mcgrath D.E."/>
            <person name="Sieber C.M.K."/>
            <person name="Emerson J.B."/>
            <person name="Anantharaman K."/>
            <person name="Thomas B.C."/>
            <person name="Malmstrom R."/>
            <person name="Stieglmeier M."/>
            <person name="Klingl A."/>
            <person name="Woyke T."/>
            <person name="Ryan C.M."/>
            <person name="Banfield J.F."/>
        </authorList>
    </citation>
    <scope>NUCLEOTIDE SEQUENCE [LARGE SCALE GENOMIC DNA]</scope>
</reference>
<evidence type="ECO:0000313" key="2">
    <source>
        <dbReference type="Proteomes" id="UP000231469"/>
    </source>
</evidence>
<dbReference type="InterPro" id="IPR008482">
    <property type="entry name" value="DUF763"/>
</dbReference>
<dbReference type="Proteomes" id="UP000231469">
    <property type="component" value="Unassembled WGS sequence"/>
</dbReference>